<dbReference type="Proteomes" id="UP001501627">
    <property type="component" value="Unassembled WGS sequence"/>
</dbReference>
<name>A0ABP7RJW9_9BURK</name>
<proteinExistence type="predicted"/>
<organism evidence="6 7">
    <name type="scientific">Comamonas faecalis</name>
    <dbReference type="NCBI Taxonomy" id="1387849"/>
    <lineage>
        <taxon>Bacteria</taxon>
        <taxon>Pseudomonadati</taxon>
        <taxon>Pseudomonadota</taxon>
        <taxon>Betaproteobacteria</taxon>
        <taxon>Burkholderiales</taxon>
        <taxon>Comamonadaceae</taxon>
        <taxon>Comamonas</taxon>
    </lineage>
</organism>
<dbReference type="InterPro" id="IPR010941">
    <property type="entry name" value="PhaC_N"/>
</dbReference>
<evidence type="ECO:0000256" key="3">
    <source>
        <dbReference type="ARBA" id="ARBA00022679"/>
    </source>
</evidence>
<keyword evidence="4" id="KW-0012">Acyltransferase</keyword>
<dbReference type="RefSeq" id="WP_103046092.1">
    <property type="nucleotide sequence ID" value="NZ_BAABBP010000021.1"/>
</dbReference>
<protein>
    <submittedName>
        <fullName evidence="6">Class I poly(R)-hydroxyalkanoic acid synthase</fullName>
    </submittedName>
</protein>
<evidence type="ECO:0000256" key="2">
    <source>
        <dbReference type="ARBA" id="ARBA00022490"/>
    </source>
</evidence>
<evidence type="ECO:0000256" key="4">
    <source>
        <dbReference type="ARBA" id="ARBA00023315"/>
    </source>
</evidence>
<evidence type="ECO:0000313" key="7">
    <source>
        <dbReference type="Proteomes" id="UP001501627"/>
    </source>
</evidence>
<dbReference type="Gene3D" id="3.40.50.1820">
    <property type="entry name" value="alpha/beta hydrolase"/>
    <property type="match status" value="1"/>
</dbReference>
<dbReference type="SUPFAM" id="SSF53474">
    <property type="entry name" value="alpha/beta-Hydrolases"/>
    <property type="match status" value="1"/>
</dbReference>
<feature type="domain" description="Poly-beta-hydroxybutyrate polymerase N-terminal" evidence="5">
    <location>
        <begin position="85"/>
        <end position="252"/>
    </location>
</feature>
<accession>A0ABP7RJW9</accession>
<comment type="caution">
    <text evidence="6">The sequence shown here is derived from an EMBL/GenBank/DDBJ whole genome shotgun (WGS) entry which is preliminary data.</text>
</comment>
<evidence type="ECO:0000313" key="6">
    <source>
        <dbReference type="EMBL" id="GAA3998566.1"/>
    </source>
</evidence>
<evidence type="ECO:0000259" key="5">
    <source>
        <dbReference type="Pfam" id="PF07167"/>
    </source>
</evidence>
<keyword evidence="2" id="KW-0963">Cytoplasm</keyword>
<keyword evidence="7" id="KW-1185">Reference proteome</keyword>
<dbReference type="PANTHER" id="PTHR36837">
    <property type="entry name" value="POLY(3-HYDROXYALKANOATE) POLYMERASE SUBUNIT PHAC"/>
    <property type="match status" value="1"/>
</dbReference>
<reference evidence="7" key="1">
    <citation type="journal article" date="2019" name="Int. J. Syst. Evol. Microbiol.">
        <title>The Global Catalogue of Microorganisms (GCM) 10K type strain sequencing project: providing services to taxonomists for standard genome sequencing and annotation.</title>
        <authorList>
            <consortium name="The Broad Institute Genomics Platform"/>
            <consortium name="The Broad Institute Genome Sequencing Center for Infectious Disease"/>
            <person name="Wu L."/>
            <person name="Ma J."/>
        </authorList>
    </citation>
    <scope>NUCLEOTIDE SEQUENCE [LARGE SCALE GENOMIC DNA]</scope>
    <source>
        <strain evidence="7">JCM 17561</strain>
    </source>
</reference>
<sequence>MHSDADWQESARQFQAMVQDNWGRMLQALQPMTSAQAGGSASAQPPLPSITFAPERLAQLHQQYLEDARNLWSQSGQPEPDAKSRDRRFAGQGWASNPMASFALALYQTNERVLKGLADAVQTDEKTRARIHFGVDQWLAAMAPSNFLALNPDALEKAVQTRGASLAKGVANLLHDMRQGYISMTDESNFEVGRNVATTEGAVVYENELFQLLEYKPLTDKVYERPLLMVPPCINKYYIMDLQPSNSLIRYAVSQGQRTFVVSWRNPDASLADKTWDDYIGAAVLDAIAVVQRIGGAKQINALGFCVGGTMLANALAVLAARGDDTVASATFLTTLMDFTETGVLDVFIDKAFVQLRETQMGQGGLMKGQDMAATFSFLRPNDLVWNYVVGNYLKGETPPAFDLLYWNCDSTNLPGPFYAWYLRNFYLENKLVQPGALTVCGEKLDLGKVKLPVYLYGSREDHIVPIDAAYASTQVLAGKKRFVMGASGHIAGVINPPAANKRSHWLREDGKFPAALQDWVDGAAEHPGSWWDDWAAWLASHAGKQKTAPKDYGRAPQYQAIEPAPGRYVKQKS</sequence>
<dbReference type="NCBIfam" id="TIGR01838">
    <property type="entry name" value="PHA_synth_I"/>
    <property type="match status" value="1"/>
</dbReference>
<dbReference type="EMBL" id="BAABBP010000021">
    <property type="protein sequence ID" value="GAA3998566.1"/>
    <property type="molecule type" value="Genomic_DNA"/>
</dbReference>
<dbReference type="InterPro" id="IPR051321">
    <property type="entry name" value="PHA/PHB_synthase"/>
</dbReference>
<comment type="subcellular location">
    <subcellularLocation>
        <location evidence="1">Cytoplasm</location>
    </subcellularLocation>
</comment>
<gene>
    <name evidence="6" type="primary">phaC</name>
    <name evidence="6" type="ORF">GCM10022279_22840</name>
</gene>
<dbReference type="InterPro" id="IPR010963">
    <property type="entry name" value="PHA_synth_I"/>
</dbReference>
<dbReference type="InterPro" id="IPR029058">
    <property type="entry name" value="AB_hydrolase_fold"/>
</dbReference>
<dbReference type="PANTHER" id="PTHR36837:SF5">
    <property type="entry name" value="POLY-3-HYDROXYBUTYRATE SYNTHASE"/>
    <property type="match status" value="1"/>
</dbReference>
<keyword evidence="3" id="KW-0808">Transferase</keyword>
<dbReference type="Pfam" id="PF07167">
    <property type="entry name" value="PhaC_N"/>
    <property type="match status" value="1"/>
</dbReference>
<evidence type="ECO:0000256" key="1">
    <source>
        <dbReference type="ARBA" id="ARBA00004496"/>
    </source>
</evidence>